<evidence type="ECO:0000256" key="1">
    <source>
        <dbReference type="SAM" id="Coils"/>
    </source>
</evidence>
<keyword evidence="5" id="KW-1185">Reference proteome</keyword>
<comment type="caution">
    <text evidence="4">The sequence shown here is derived from an EMBL/GenBank/DDBJ whole genome shotgun (WGS) entry which is preliminary data.</text>
</comment>
<dbReference type="Proteomes" id="UP000075714">
    <property type="component" value="Unassembled WGS sequence"/>
</dbReference>
<dbReference type="AlphaFoldDB" id="A0A150G2I6"/>
<feature type="coiled-coil region" evidence="1">
    <location>
        <begin position="142"/>
        <end position="199"/>
    </location>
</feature>
<dbReference type="SMART" id="SM01142">
    <property type="entry name" value="DSHCT"/>
    <property type="match status" value="1"/>
</dbReference>
<proteinExistence type="predicted"/>
<dbReference type="Gene3D" id="1.10.3380.30">
    <property type="match status" value="1"/>
</dbReference>
<protein>
    <recommendedName>
        <fullName evidence="3">ATP-dependent RNA helicase Ski2/MTR4 C-terminal domain-containing protein</fullName>
    </recommendedName>
</protein>
<gene>
    <name evidence="4" type="ORF">GPECTOR_74g696</name>
</gene>
<reference evidence="5" key="1">
    <citation type="journal article" date="2016" name="Nat. Commun.">
        <title>The Gonium pectorale genome demonstrates co-option of cell cycle regulation during the evolution of multicellularity.</title>
        <authorList>
            <person name="Hanschen E.R."/>
            <person name="Marriage T.N."/>
            <person name="Ferris P.J."/>
            <person name="Hamaji T."/>
            <person name="Toyoda A."/>
            <person name="Fujiyama A."/>
            <person name="Neme R."/>
            <person name="Noguchi H."/>
            <person name="Minakuchi Y."/>
            <person name="Suzuki M."/>
            <person name="Kawai-Toyooka H."/>
            <person name="Smith D.R."/>
            <person name="Sparks H."/>
            <person name="Anderson J."/>
            <person name="Bakaric R."/>
            <person name="Luria V."/>
            <person name="Karger A."/>
            <person name="Kirschner M.W."/>
            <person name="Durand P.M."/>
            <person name="Michod R.E."/>
            <person name="Nozaki H."/>
            <person name="Olson B.J."/>
        </authorList>
    </citation>
    <scope>NUCLEOTIDE SEQUENCE [LARGE SCALE GENOMIC DNA]</scope>
    <source>
        <strain evidence="5">NIES-2863</strain>
    </source>
</reference>
<feature type="domain" description="ATP-dependent RNA helicase Ski2/MTR4 C-terminal" evidence="3">
    <location>
        <begin position="224"/>
        <end position="401"/>
    </location>
</feature>
<dbReference type="EMBL" id="LSYV01000075">
    <property type="protein sequence ID" value="KXZ44082.1"/>
    <property type="molecule type" value="Genomic_DNA"/>
</dbReference>
<keyword evidence="1" id="KW-0175">Coiled coil</keyword>
<evidence type="ECO:0000313" key="4">
    <source>
        <dbReference type="EMBL" id="KXZ44082.1"/>
    </source>
</evidence>
<accession>A0A150G2I6</accession>
<feature type="region of interest" description="Disordered" evidence="2">
    <location>
        <begin position="61"/>
        <end position="94"/>
    </location>
</feature>
<name>A0A150G2I6_GONPE</name>
<evidence type="ECO:0000259" key="3">
    <source>
        <dbReference type="SMART" id="SM01142"/>
    </source>
</evidence>
<feature type="compositionally biased region" description="Gly residues" evidence="2">
    <location>
        <begin position="72"/>
        <end position="88"/>
    </location>
</feature>
<dbReference type="OrthoDB" id="548697at2759"/>
<dbReference type="InterPro" id="IPR012961">
    <property type="entry name" value="Ski2/MTR4_C"/>
</dbReference>
<evidence type="ECO:0000313" key="5">
    <source>
        <dbReference type="Proteomes" id="UP000075714"/>
    </source>
</evidence>
<dbReference type="Pfam" id="PF08148">
    <property type="entry name" value="DSHCT"/>
    <property type="match status" value="1"/>
</dbReference>
<organism evidence="4 5">
    <name type="scientific">Gonium pectorale</name>
    <name type="common">Green alga</name>
    <dbReference type="NCBI Taxonomy" id="33097"/>
    <lineage>
        <taxon>Eukaryota</taxon>
        <taxon>Viridiplantae</taxon>
        <taxon>Chlorophyta</taxon>
        <taxon>core chlorophytes</taxon>
        <taxon>Chlorophyceae</taxon>
        <taxon>CS clade</taxon>
        <taxon>Chlamydomonadales</taxon>
        <taxon>Volvocaceae</taxon>
        <taxon>Gonium</taxon>
    </lineage>
</organism>
<dbReference type="STRING" id="33097.A0A150G2I6"/>
<evidence type="ECO:0000256" key="2">
    <source>
        <dbReference type="SAM" id="MobiDB-lite"/>
    </source>
</evidence>
<sequence>MPCETIQTRFRPVPLHWHFAYFKSHKGVQLDDLLLTYPNGKQVLHPKLNSRKVLLEEARNILQREPPPAPRGGRGGRGRGGGRGGGSFMGPPADPWDLDQELEALLERDPQSALGTPATIAATRPLQARLPWSFVTVDASLTAAVANQRAALKAAVAELEAQRRQAASGANRDGSLEKMAQAKQLLRKAEKLRADSRESSQLESTWRAFQATMEILICVDAMEAGSLRVLPLGLLARNIQGGNELWLAMALSHPALQRLSGPALAALLGALLSPEVLSKPVAVWAAYPVSPEVEAAVEALEPQRQLLQELQTDAGLSRWNDPLALDLRFAGLVEAWASGATWSQIMSDSNLDDGDMARLLIRTIDLLKQLQHNAHLLPELKEAAAEALRGMDRKPVAELTF</sequence>